<feature type="non-terminal residue" evidence="4">
    <location>
        <position position="465"/>
    </location>
</feature>
<evidence type="ECO:0000256" key="1">
    <source>
        <dbReference type="ARBA" id="ARBA00022737"/>
    </source>
</evidence>
<comment type="caution">
    <text evidence="4">The sequence shown here is derived from an EMBL/GenBank/DDBJ whole genome shotgun (WGS) entry which is preliminary data.</text>
</comment>
<dbReference type="AlphaFoldDB" id="A0AAV5UIL7"/>
<proteinExistence type="predicted"/>
<dbReference type="InterPro" id="IPR008160">
    <property type="entry name" value="Collagen"/>
</dbReference>
<dbReference type="Pfam" id="PF01391">
    <property type="entry name" value="Collagen"/>
    <property type="match status" value="2"/>
</dbReference>
<protein>
    <recommendedName>
        <fullName evidence="6">Collagen</fullName>
    </recommendedName>
</protein>
<dbReference type="PANTHER" id="PTHR24637">
    <property type="entry name" value="COLLAGEN"/>
    <property type="match status" value="1"/>
</dbReference>
<keyword evidence="3" id="KW-0472">Membrane</keyword>
<keyword evidence="5" id="KW-1185">Reference proteome</keyword>
<feature type="compositionally biased region" description="Low complexity" evidence="2">
    <location>
        <begin position="325"/>
        <end position="335"/>
    </location>
</feature>
<dbReference type="PANTHER" id="PTHR24637:SF283">
    <property type="entry name" value="COL_CUTICLE_N DOMAIN-CONTAINING PROTEIN"/>
    <property type="match status" value="1"/>
</dbReference>
<evidence type="ECO:0000313" key="5">
    <source>
        <dbReference type="Proteomes" id="UP001432027"/>
    </source>
</evidence>
<reference evidence="4" key="1">
    <citation type="submission" date="2023-10" db="EMBL/GenBank/DDBJ databases">
        <title>Genome assembly of Pristionchus species.</title>
        <authorList>
            <person name="Yoshida K."/>
            <person name="Sommer R.J."/>
        </authorList>
    </citation>
    <scope>NUCLEOTIDE SEQUENCE</scope>
    <source>
        <strain evidence="4">RS0144</strain>
    </source>
</reference>
<name>A0AAV5UIL7_9BILA</name>
<evidence type="ECO:0000313" key="4">
    <source>
        <dbReference type="EMBL" id="GMT06163.1"/>
    </source>
</evidence>
<organism evidence="4 5">
    <name type="scientific">Pristionchus entomophagus</name>
    <dbReference type="NCBI Taxonomy" id="358040"/>
    <lineage>
        <taxon>Eukaryota</taxon>
        <taxon>Metazoa</taxon>
        <taxon>Ecdysozoa</taxon>
        <taxon>Nematoda</taxon>
        <taxon>Chromadorea</taxon>
        <taxon>Rhabditida</taxon>
        <taxon>Rhabditina</taxon>
        <taxon>Diplogasteromorpha</taxon>
        <taxon>Diplogasteroidea</taxon>
        <taxon>Neodiplogasteridae</taxon>
        <taxon>Pristionchus</taxon>
    </lineage>
</organism>
<gene>
    <name evidence="4" type="ORF">PENTCL1PPCAC_28337</name>
</gene>
<keyword evidence="3" id="KW-1133">Transmembrane helix</keyword>
<dbReference type="EMBL" id="BTSX01000006">
    <property type="protein sequence ID" value="GMT06163.1"/>
    <property type="molecule type" value="Genomic_DNA"/>
</dbReference>
<keyword evidence="3" id="KW-0812">Transmembrane</keyword>
<keyword evidence="1" id="KW-0677">Repeat</keyword>
<dbReference type="Proteomes" id="UP001432027">
    <property type="component" value="Unassembled WGS sequence"/>
</dbReference>
<feature type="transmembrane region" description="Helical" evidence="3">
    <location>
        <begin position="12"/>
        <end position="34"/>
    </location>
</feature>
<evidence type="ECO:0000256" key="3">
    <source>
        <dbReference type="SAM" id="Phobius"/>
    </source>
</evidence>
<evidence type="ECO:0008006" key="6">
    <source>
        <dbReference type="Google" id="ProtNLM"/>
    </source>
</evidence>
<sequence length="465" mass="49803">MKNEDAAIRRLCIGASLVSLSTFFISLTGCIVIISDIESYVAEYERRVDQFTNLSTETSSTLDVAPSHRRHRRQFYVSPYSNNERNRVVFRGQERPRGTPYRPNYGQHRQAWGEVDLPSNFGTSFGGSIEGNCDCSVTRCPPGPRGHPGANGIAAVDGIPGEPGRPGIDGIHLINIACESCPPGKKGPPGLPGERGARGRPGAHGEAGIDGVNEPGTPGLAGPRGQPGMNGRDGPHGQPGRDAILLIGQPGKKGLKGPPGFPGARGDPGKSGEPAPPGKEGPRGPTGEPGDMGSDGIRGIRGPPGTQGENGGYCECPGKGRDAPRPSSSLVSSPRGGEEALPLDYEDRIEEQISSFNGQSINHFSCEITTPPPVTVTPVAPPPAPIYYPQPQNAWASWQPQPIYFPQQSRSNPYSANNRYVSVPFQDYRKRYPLITYRDSREDGERLPFLLPLKEFSSGFRSPMI</sequence>
<feature type="compositionally biased region" description="Low complexity" evidence="2">
    <location>
        <begin position="245"/>
        <end position="258"/>
    </location>
</feature>
<dbReference type="PROSITE" id="PS51257">
    <property type="entry name" value="PROKAR_LIPOPROTEIN"/>
    <property type="match status" value="1"/>
</dbReference>
<evidence type="ECO:0000256" key="2">
    <source>
        <dbReference type="SAM" id="MobiDB-lite"/>
    </source>
</evidence>
<accession>A0AAV5UIL7</accession>
<feature type="region of interest" description="Disordered" evidence="2">
    <location>
        <begin position="184"/>
        <end position="339"/>
    </location>
</feature>